<feature type="transmembrane region" description="Helical" evidence="6">
    <location>
        <begin position="144"/>
        <end position="161"/>
    </location>
</feature>
<proteinExistence type="predicted"/>
<feature type="transmembrane region" description="Helical" evidence="6">
    <location>
        <begin position="399"/>
        <end position="431"/>
    </location>
</feature>
<dbReference type="InterPro" id="IPR014710">
    <property type="entry name" value="RmlC-like_jellyroll"/>
</dbReference>
<dbReference type="PANTHER" id="PTHR43310">
    <property type="entry name" value="SULFATE TRANSPORTER YBAR-RELATED"/>
    <property type="match status" value="1"/>
</dbReference>
<evidence type="ECO:0000313" key="8">
    <source>
        <dbReference type="EMBL" id="KAL1529954.1"/>
    </source>
</evidence>
<feature type="transmembrane region" description="Helical" evidence="6">
    <location>
        <begin position="181"/>
        <end position="201"/>
    </location>
</feature>
<feature type="compositionally biased region" description="Low complexity" evidence="5">
    <location>
        <begin position="933"/>
        <end position="950"/>
    </location>
</feature>
<evidence type="ECO:0000259" key="7">
    <source>
        <dbReference type="Pfam" id="PF00916"/>
    </source>
</evidence>
<name>A0AB34K7Y0_PRYPA</name>
<dbReference type="SUPFAM" id="SSF52091">
    <property type="entry name" value="SpoIIaa-like"/>
    <property type="match status" value="1"/>
</dbReference>
<dbReference type="GO" id="GO:0016020">
    <property type="term" value="C:membrane"/>
    <property type="evidence" value="ECO:0007669"/>
    <property type="project" value="UniProtKB-SubCell"/>
</dbReference>
<evidence type="ECO:0000313" key="9">
    <source>
        <dbReference type="Proteomes" id="UP001515480"/>
    </source>
</evidence>
<evidence type="ECO:0000256" key="6">
    <source>
        <dbReference type="SAM" id="Phobius"/>
    </source>
</evidence>
<evidence type="ECO:0000256" key="5">
    <source>
        <dbReference type="SAM" id="MobiDB-lite"/>
    </source>
</evidence>
<accession>A0AB34K7Y0</accession>
<dbReference type="PANTHER" id="PTHR43310:SF2">
    <property type="entry name" value="SLC26A_SULP TRANSPORTER DOMAIN-CONTAINING PROTEIN"/>
    <property type="match status" value="1"/>
</dbReference>
<dbReference type="InterPro" id="IPR018490">
    <property type="entry name" value="cNMP-bd_dom_sf"/>
</dbReference>
<keyword evidence="3 6" id="KW-1133">Transmembrane helix</keyword>
<feature type="transmembrane region" description="Helical" evidence="6">
    <location>
        <begin position="370"/>
        <end position="387"/>
    </location>
</feature>
<feature type="transmembrane region" description="Helical" evidence="6">
    <location>
        <begin position="208"/>
        <end position="228"/>
    </location>
</feature>
<evidence type="ECO:0000256" key="4">
    <source>
        <dbReference type="ARBA" id="ARBA00023136"/>
    </source>
</evidence>
<feature type="region of interest" description="Disordered" evidence="5">
    <location>
        <begin position="929"/>
        <end position="950"/>
    </location>
</feature>
<keyword evidence="9" id="KW-1185">Reference proteome</keyword>
<dbReference type="InterPro" id="IPR052706">
    <property type="entry name" value="Membrane-Transporter-like"/>
</dbReference>
<comment type="subcellular location">
    <subcellularLocation>
        <location evidence="1">Membrane</location>
        <topology evidence="1">Multi-pass membrane protein</topology>
    </subcellularLocation>
</comment>
<dbReference type="SUPFAM" id="SSF51206">
    <property type="entry name" value="cAMP-binding domain-like"/>
    <property type="match status" value="1"/>
</dbReference>
<keyword evidence="4 6" id="KW-0472">Membrane</keyword>
<feature type="transmembrane region" description="Helical" evidence="6">
    <location>
        <begin position="315"/>
        <end position="334"/>
    </location>
</feature>
<feature type="transmembrane region" description="Helical" evidence="6">
    <location>
        <begin position="56"/>
        <end position="78"/>
    </location>
</feature>
<keyword evidence="2 6" id="KW-0812">Transmembrane</keyword>
<dbReference type="CDD" id="cd07042">
    <property type="entry name" value="STAS_SulP_like_sulfate_transporter"/>
    <property type="match status" value="1"/>
</dbReference>
<dbReference type="Proteomes" id="UP001515480">
    <property type="component" value="Unassembled WGS sequence"/>
</dbReference>
<dbReference type="InterPro" id="IPR011547">
    <property type="entry name" value="SLC26A/SulP_dom"/>
</dbReference>
<sequence>MAAYQRLEPPALLPRELVRNLPRELLGGLLSSLILVVLNVVCANVIFHDGYELSDLLGKGVTLAMLCTATGPLLLLLLSDLPLISVSDSFMSALYADMAAHILERDLPSPRGTLFVAMAMCTALGGGSYLVLGMARLGQIVKFVPAPIMSGYLASIGYVQLHSASRMVTGCGVLDVHCLRASPALSQLASAFALGLALYVVRKSTRGLVQTLLIPFAVVGATLGFQLLRLTRWAGHLEALTFDLPRGASVFTLLDGMELGQASYDVAFSEAAATTLLSILPNVIGRLLTYSSLQTTLDREIDYDREMRYLGASNVVGAPFMLTSNVSITGMLVARAVGARSRLPSLVVIVVHLALAFLGADVVSLVPKPIFAALLCQVALGFLVDQLHDAAQKLPWFDFVVIVTHIAFTATLGMAYAVGLGLLLTTFIFIVEYSQHSGVLQCGTLLLEHSQVHRTDDELRVLSEVGMSALVVHLHGVLFFGSAGSCLDKARAHVHTLDEAGMPLRCLLIDFQRCDGLDSSAAAILCQTDRLAPNAHLVFACANAKVLKMLRAWKQDFKHFTSMDLALEYCEYILLSEYAVETASGMKPELSIFSAQAPLDASLPTETKAPWRAAVGLPPPLSRDSSPYVGVVPSAAPAGAAAPPRGNWGEMAHWLTPEQARVKLKPQLLDRMRERFSHSVESRFGVTGLQELVHQMDVVFMPPSSTVIDHRVPLAHRPPPKIYFIDSGYVSLRIELNNTVFRANDAGGEAVIQSRLAKVGPGAIFGISDLVVASALPSVHQMLDLPTIATSSTYVQMLVLPASRLEALQESAPALASRVLQLLLIVQHQSLREYVLQSVASDAFHVPVNPSHSFQQLLLGTPPVEAPADGAAAPACASGFASRAGSESPGGGGLAHNTPKGTPVHLASKGGEATLRASLFDFQTALQQQQPFKKWSASSKSKSVSQRKGQ</sequence>
<evidence type="ECO:0000256" key="1">
    <source>
        <dbReference type="ARBA" id="ARBA00004141"/>
    </source>
</evidence>
<gene>
    <name evidence="8" type="ORF">AB1Y20_000882</name>
</gene>
<dbReference type="Gene3D" id="3.30.750.24">
    <property type="entry name" value="STAS domain"/>
    <property type="match status" value="1"/>
</dbReference>
<feature type="transmembrane region" description="Helical" evidence="6">
    <location>
        <begin position="113"/>
        <end position="132"/>
    </location>
</feature>
<feature type="domain" description="SLC26A/SulP transporter" evidence="7">
    <location>
        <begin position="90"/>
        <end position="403"/>
    </location>
</feature>
<dbReference type="AlphaFoldDB" id="A0AB34K7Y0"/>
<feature type="transmembrane region" description="Helical" evidence="6">
    <location>
        <begin position="25"/>
        <end position="47"/>
    </location>
</feature>
<dbReference type="Pfam" id="PF00916">
    <property type="entry name" value="Sulfate_transp"/>
    <property type="match status" value="1"/>
</dbReference>
<comment type="caution">
    <text evidence="8">The sequence shown here is derived from an EMBL/GenBank/DDBJ whole genome shotgun (WGS) entry which is preliminary data.</text>
</comment>
<organism evidence="8 9">
    <name type="scientific">Prymnesium parvum</name>
    <name type="common">Toxic golden alga</name>
    <dbReference type="NCBI Taxonomy" id="97485"/>
    <lineage>
        <taxon>Eukaryota</taxon>
        <taxon>Haptista</taxon>
        <taxon>Haptophyta</taxon>
        <taxon>Prymnesiophyceae</taxon>
        <taxon>Prymnesiales</taxon>
        <taxon>Prymnesiaceae</taxon>
        <taxon>Prymnesium</taxon>
    </lineage>
</organism>
<reference evidence="8 9" key="1">
    <citation type="journal article" date="2024" name="Science">
        <title>Giant polyketide synthase enzymes in the biosynthesis of giant marine polyether toxins.</title>
        <authorList>
            <person name="Fallon T.R."/>
            <person name="Shende V.V."/>
            <person name="Wierzbicki I.H."/>
            <person name="Pendleton A.L."/>
            <person name="Watervoot N.F."/>
            <person name="Auber R.P."/>
            <person name="Gonzalez D.J."/>
            <person name="Wisecaver J.H."/>
            <person name="Moore B.S."/>
        </authorList>
    </citation>
    <scope>NUCLEOTIDE SEQUENCE [LARGE SCALE GENOMIC DNA]</scope>
    <source>
        <strain evidence="8 9">12B1</strain>
    </source>
</reference>
<feature type="region of interest" description="Disordered" evidence="5">
    <location>
        <begin position="880"/>
        <end position="908"/>
    </location>
</feature>
<dbReference type="Gene3D" id="2.60.120.10">
    <property type="entry name" value="Jelly Rolls"/>
    <property type="match status" value="1"/>
</dbReference>
<dbReference type="InterPro" id="IPR036513">
    <property type="entry name" value="STAS_dom_sf"/>
</dbReference>
<evidence type="ECO:0000256" key="2">
    <source>
        <dbReference type="ARBA" id="ARBA00022692"/>
    </source>
</evidence>
<evidence type="ECO:0000256" key="3">
    <source>
        <dbReference type="ARBA" id="ARBA00022989"/>
    </source>
</evidence>
<feature type="transmembrane region" description="Helical" evidence="6">
    <location>
        <begin position="346"/>
        <end position="364"/>
    </location>
</feature>
<protein>
    <recommendedName>
        <fullName evidence="7">SLC26A/SulP transporter domain-containing protein</fullName>
    </recommendedName>
</protein>
<dbReference type="EMBL" id="JBGBPQ010000001">
    <property type="protein sequence ID" value="KAL1529954.1"/>
    <property type="molecule type" value="Genomic_DNA"/>
</dbReference>